<evidence type="ECO:0000313" key="2">
    <source>
        <dbReference type="EMBL" id="AFX59795.1"/>
    </source>
</evidence>
<evidence type="ECO:0000256" key="1">
    <source>
        <dbReference type="SAM" id="Phobius"/>
    </source>
</evidence>
<accession>K7WKB8</accession>
<feature type="transmembrane region" description="Helical" evidence="1">
    <location>
        <begin position="62"/>
        <end position="86"/>
    </location>
</feature>
<dbReference type="EMBL" id="JX515788">
    <property type="protein sequence ID" value="AFX59795.1"/>
    <property type="molecule type" value="Genomic_DNA"/>
</dbReference>
<reference evidence="3" key="1">
    <citation type="submission" date="2012-08" db="EMBL/GenBank/DDBJ databases">
        <authorList>
            <person name="Choi T.-J."/>
        </authorList>
    </citation>
    <scope>NUCLEOTIDE SEQUENCE [LARGE SCALE GENOMIC DNA]</scope>
    <source>
        <strain evidence="3">K-LV1</strain>
    </source>
</reference>
<sequence>MLLSLMLFSARDIHLHGPLRNCLGCLKSPGRSKDALAKDFILIKNKIFAPVSLEAKTGNKRWLNTSGIIVDFLTIILIGLIFPFAYPSIRIQADAFSPSSVFSLLLLDAVEKLLLYTGRRILAAAVFLFLLLLEEEEEEVEGRRDKVGLFIVSRKVFTFFCWRGISVKRGKKQSLSVNAIWLILMSDFKKCCTHSSIAKSFVSGVGEKDEATVKDGFFALVKKVWRLM</sequence>
<name>K7WKB8_9VIRU</name>
<organism evidence="2 3">
    <name type="scientific">White spot syndrome virus</name>
    <dbReference type="NCBI Taxonomy" id="342409"/>
    <lineage>
        <taxon>Viruses</taxon>
        <taxon>Viruses incertae sedis</taxon>
        <taxon>Naldaviricetes</taxon>
        <taxon>Nimaviridae</taxon>
        <taxon>Whispovirus</taxon>
    </lineage>
</organism>
<evidence type="ECO:0000313" key="3">
    <source>
        <dbReference type="Proteomes" id="UP000277283"/>
    </source>
</evidence>
<gene>
    <name evidence="2" type="ORF">wssv_04180</name>
</gene>
<protein>
    <submittedName>
        <fullName evidence="2">Wsv418</fullName>
    </submittedName>
</protein>
<keyword evidence="1" id="KW-0812">Transmembrane</keyword>
<keyword evidence="1" id="KW-1133">Transmembrane helix</keyword>
<keyword evidence="1" id="KW-0472">Membrane</keyword>
<proteinExistence type="predicted"/>
<dbReference type="Proteomes" id="UP000277283">
    <property type="component" value="Segment"/>
</dbReference>